<protein>
    <recommendedName>
        <fullName evidence="1">Heterokaryon incompatibility domain-containing protein</fullName>
    </recommendedName>
</protein>
<evidence type="ECO:0000313" key="2">
    <source>
        <dbReference type="EMBL" id="RYP07642.1"/>
    </source>
</evidence>
<gene>
    <name evidence="2" type="ORF">DL764_002379</name>
</gene>
<organism evidence="2 3">
    <name type="scientific">Monosporascus ibericus</name>
    <dbReference type="NCBI Taxonomy" id="155417"/>
    <lineage>
        <taxon>Eukaryota</taxon>
        <taxon>Fungi</taxon>
        <taxon>Dikarya</taxon>
        <taxon>Ascomycota</taxon>
        <taxon>Pezizomycotina</taxon>
        <taxon>Sordariomycetes</taxon>
        <taxon>Xylariomycetidae</taxon>
        <taxon>Xylariales</taxon>
        <taxon>Xylariales incertae sedis</taxon>
        <taxon>Monosporascus</taxon>
    </lineage>
</organism>
<dbReference type="AlphaFoldDB" id="A0A4Q4TMD4"/>
<dbReference type="InterPro" id="IPR010730">
    <property type="entry name" value="HET"/>
</dbReference>
<accession>A0A4Q4TMD4</accession>
<dbReference type="PANTHER" id="PTHR10622">
    <property type="entry name" value="HET DOMAIN-CONTAINING PROTEIN"/>
    <property type="match status" value="1"/>
</dbReference>
<comment type="caution">
    <text evidence="2">The sequence shown here is derived from an EMBL/GenBank/DDBJ whole genome shotgun (WGS) entry which is preliminary data.</text>
</comment>
<dbReference type="OrthoDB" id="20872at2759"/>
<keyword evidence="3" id="KW-1185">Reference proteome</keyword>
<dbReference type="Proteomes" id="UP000293360">
    <property type="component" value="Unassembled WGS sequence"/>
</dbReference>
<dbReference type="Pfam" id="PF06985">
    <property type="entry name" value="HET"/>
    <property type="match status" value="1"/>
</dbReference>
<dbReference type="EMBL" id="QJNU01000088">
    <property type="protein sequence ID" value="RYP07642.1"/>
    <property type="molecule type" value="Genomic_DNA"/>
</dbReference>
<reference evidence="2 3" key="1">
    <citation type="submission" date="2018-06" db="EMBL/GenBank/DDBJ databases">
        <title>Complete Genomes of Monosporascus.</title>
        <authorList>
            <person name="Robinson A.J."/>
            <person name="Natvig D.O."/>
        </authorList>
    </citation>
    <scope>NUCLEOTIDE SEQUENCE [LARGE SCALE GENOMIC DNA]</scope>
    <source>
        <strain evidence="2 3">CBS 110550</strain>
    </source>
</reference>
<proteinExistence type="predicted"/>
<dbReference type="STRING" id="155417.A0A4Q4TMD4"/>
<evidence type="ECO:0000313" key="3">
    <source>
        <dbReference type="Proteomes" id="UP000293360"/>
    </source>
</evidence>
<sequence length="263" mass="30008">MRLINVHSDELKGVFPEQEPPYAILSHVWDGRNEKIVGACQQAINDNLGWLWCDTNCIDKTSSAELTEAISNMFAWYTKSQVCYAYLDDVDIPPPRATRSSGSAGLKKNAEENNLALANTEHVQPLFAKSRWFTRGWTLQELLAPSREVFFAKDWTALGDRNQLSRSISDIARIHIGALRDRSTIWQYSVAQRMSWAADRQTIRREDVAYCLLGIFNIHMPMLYGEGLALSRGYSEQLSRLRMTRVFLPGAWMMRRPSPVLGH</sequence>
<evidence type="ECO:0000259" key="1">
    <source>
        <dbReference type="Pfam" id="PF06985"/>
    </source>
</evidence>
<feature type="domain" description="Heterokaryon incompatibility" evidence="1">
    <location>
        <begin position="36"/>
        <end position="141"/>
    </location>
</feature>
<name>A0A4Q4TMD4_9PEZI</name>
<dbReference type="PANTHER" id="PTHR10622:SF10">
    <property type="entry name" value="HET DOMAIN-CONTAINING PROTEIN"/>
    <property type="match status" value="1"/>
</dbReference>